<dbReference type="PANTHER" id="PTHR44858">
    <property type="entry name" value="TETRATRICOPEPTIDE REPEAT PROTEIN 6"/>
    <property type="match status" value="1"/>
</dbReference>
<dbReference type="Gene3D" id="1.25.40.10">
    <property type="entry name" value="Tetratricopeptide repeat domain"/>
    <property type="match status" value="1"/>
</dbReference>
<organism evidence="4 5">
    <name type="scientific">Pendulispora rubella</name>
    <dbReference type="NCBI Taxonomy" id="2741070"/>
    <lineage>
        <taxon>Bacteria</taxon>
        <taxon>Pseudomonadati</taxon>
        <taxon>Myxococcota</taxon>
        <taxon>Myxococcia</taxon>
        <taxon>Myxococcales</taxon>
        <taxon>Sorangiineae</taxon>
        <taxon>Pendulisporaceae</taxon>
        <taxon>Pendulispora</taxon>
    </lineage>
</organism>
<dbReference type="EMBL" id="CP089983">
    <property type="protein sequence ID" value="WXB01681.1"/>
    <property type="molecule type" value="Genomic_DNA"/>
</dbReference>
<dbReference type="PROSITE" id="PS50005">
    <property type="entry name" value="TPR"/>
    <property type="match status" value="1"/>
</dbReference>
<protein>
    <submittedName>
        <fullName evidence="4">Tetratricopeptide repeat protein</fullName>
    </submittedName>
</protein>
<evidence type="ECO:0000313" key="5">
    <source>
        <dbReference type="Proteomes" id="UP001374803"/>
    </source>
</evidence>
<sequence length="256" mass="28029">MKRRLDGRWLGVVLLALLGCSRSTTNTPPADKMAVNAQALRKELAFALAGHREWSAAARQLLDLIAQHPNDPELHALIGTVYREQGLFEQAERSYATAIRLDPKNAGAYAGRGILREVRGDVGDAAIVDFKAAIGLAPNEGAYSNNLGVAFFVRGRYEEAEAALQEGLRHEPFSRRMRNNLGFVYGKLRQFDRAKREFEHGGSSDEAENNLGFALEQSGNARAACAHYREAATVNPLLQAAAENVRRACPEEGKSP</sequence>
<keyword evidence="2 3" id="KW-0802">TPR repeat</keyword>
<name>A0ABZ2KVT8_9BACT</name>
<evidence type="ECO:0000256" key="3">
    <source>
        <dbReference type="PROSITE-ProRule" id="PRU00339"/>
    </source>
</evidence>
<reference evidence="4" key="1">
    <citation type="submission" date="2021-12" db="EMBL/GenBank/DDBJ databases">
        <title>Discovery of the Pendulisporaceae a myxobacterial family with distinct sporulation behavior and unique specialized metabolism.</title>
        <authorList>
            <person name="Garcia R."/>
            <person name="Popoff A."/>
            <person name="Bader C.D."/>
            <person name="Loehr J."/>
            <person name="Walesch S."/>
            <person name="Walt C."/>
            <person name="Boldt J."/>
            <person name="Bunk B."/>
            <person name="Haeckl F.J.F.P.J."/>
            <person name="Gunesch A.P."/>
            <person name="Birkelbach J."/>
            <person name="Nuebel U."/>
            <person name="Pietschmann T."/>
            <person name="Bach T."/>
            <person name="Mueller R."/>
        </authorList>
    </citation>
    <scope>NUCLEOTIDE SEQUENCE</scope>
    <source>
        <strain evidence="4">MSr11367</strain>
    </source>
</reference>
<dbReference type="Proteomes" id="UP001374803">
    <property type="component" value="Chromosome"/>
</dbReference>
<evidence type="ECO:0000256" key="1">
    <source>
        <dbReference type="ARBA" id="ARBA00022737"/>
    </source>
</evidence>
<dbReference type="RefSeq" id="WP_394831297.1">
    <property type="nucleotide sequence ID" value="NZ_CP089929.1"/>
</dbReference>
<dbReference type="PANTHER" id="PTHR44858:SF1">
    <property type="entry name" value="UDP-N-ACETYLGLUCOSAMINE--PEPTIDE N-ACETYLGLUCOSAMINYLTRANSFERASE SPINDLY-RELATED"/>
    <property type="match status" value="1"/>
</dbReference>
<dbReference type="InterPro" id="IPR050498">
    <property type="entry name" value="Ycf3"/>
</dbReference>
<gene>
    <name evidence="4" type="ORF">LVJ94_32785</name>
</gene>
<keyword evidence="5" id="KW-1185">Reference proteome</keyword>
<feature type="repeat" description="TPR" evidence="3">
    <location>
        <begin position="72"/>
        <end position="105"/>
    </location>
</feature>
<dbReference type="SMART" id="SM00028">
    <property type="entry name" value="TPR"/>
    <property type="match status" value="4"/>
</dbReference>
<dbReference type="InterPro" id="IPR019734">
    <property type="entry name" value="TPR_rpt"/>
</dbReference>
<proteinExistence type="predicted"/>
<accession>A0ABZ2KVT8</accession>
<dbReference type="PROSITE" id="PS51257">
    <property type="entry name" value="PROKAR_LIPOPROTEIN"/>
    <property type="match status" value="1"/>
</dbReference>
<dbReference type="Pfam" id="PF13432">
    <property type="entry name" value="TPR_16"/>
    <property type="match status" value="2"/>
</dbReference>
<keyword evidence="1" id="KW-0677">Repeat</keyword>
<evidence type="ECO:0000313" key="4">
    <source>
        <dbReference type="EMBL" id="WXB01681.1"/>
    </source>
</evidence>
<evidence type="ECO:0000256" key="2">
    <source>
        <dbReference type="ARBA" id="ARBA00022803"/>
    </source>
</evidence>
<dbReference type="SUPFAM" id="SSF48452">
    <property type="entry name" value="TPR-like"/>
    <property type="match status" value="1"/>
</dbReference>
<dbReference type="InterPro" id="IPR011990">
    <property type="entry name" value="TPR-like_helical_dom_sf"/>
</dbReference>